<organism evidence="3">
    <name type="scientific">Schlesneria paludicola</name>
    <dbReference type="NCBI Taxonomy" id="360056"/>
    <lineage>
        <taxon>Bacteria</taxon>
        <taxon>Pseudomonadati</taxon>
        <taxon>Planctomycetota</taxon>
        <taxon>Planctomycetia</taxon>
        <taxon>Planctomycetales</taxon>
        <taxon>Planctomycetaceae</taxon>
        <taxon>Schlesneria</taxon>
    </lineage>
</organism>
<dbReference type="CDD" id="cd07043">
    <property type="entry name" value="STAS_anti-anti-sigma_factors"/>
    <property type="match status" value="1"/>
</dbReference>
<feature type="region of interest" description="Disordered" evidence="1">
    <location>
        <begin position="1"/>
        <end position="21"/>
    </location>
</feature>
<evidence type="ECO:0000256" key="1">
    <source>
        <dbReference type="SAM" id="MobiDB-lite"/>
    </source>
</evidence>
<dbReference type="EMBL" id="DSVQ01000002">
    <property type="protein sequence ID" value="HGT37766.1"/>
    <property type="molecule type" value="Genomic_DNA"/>
</dbReference>
<evidence type="ECO:0000313" key="3">
    <source>
        <dbReference type="EMBL" id="HGT37766.1"/>
    </source>
</evidence>
<evidence type="ECO:0000259" key="2">
    <source>
        <dbReference type="PROSITE" id="PS50801"/>
    </source>
</evidence>
<feature type="domain" description="STAS" evidence="2">
    <location>
        <begin position="59"/>
        <end position="132"/>
    </location>
</feature>
<reference evidence="3" key="1">
    <citation type="journal article" date="2020" name="mSystems">
        <title>Genome- and Community-Level Interaction Insights into Carbon Utilization and Element Cycling Functions of Hydrothermarchaeota in Hydrothermal Sediment.</title>
        <authorList>
            <person name="Zhou Z."/>
            <person name="Liu Y."/>
            <person name="Xu W."/>
            <person name="Pan J."/>
            <person name="Luo Z.H."/>
            <person name="Li M."/>
        </authorList>
    </citation>
    <scope>NUCLEOTIDE SEQUENCE [LARGE SCALE GENOMIC DNA]</scope>
    <source>
        <strain evidence="3">SpSt-508</strain>
    </source>
</reference>
<dbReference type="SUPFAM" id="SSF52091">
    <property type="entry name" value="SpoIIaa-like"/>
    <property type="match status" value="1"/>
</dbReference>
<comment type="caution">
    <text evidence="3">The sequence shown here is derived from an EMBL/GenBank/DDBJ whole genome shotgun (WGS) entry which is preliminary data.</text>
</comment>
<dbReference type="InterPro" id="IPR002645">
    <property type="entry name" value="STAS_dom"/>
</dbReference>
<feature type="compositionally biased region" description="Basic and acidic residues" evidence="1">
    <location>
        <begin position="1"/>
        <end position="11"/>
    </location>
</feature>
<name>A0A7C4QNU6_9PLAN</name>
<protein>
    <submittedName>
        <fullName evidence="3">Anti-sigma factor antagonist</fullName>
    </submittedName>
</protein>
<dbReference type="Pfam" id="PF01740">
    <property type="entry name" value="STAS"/>
    <property type="match status" value="1"/>
</dbReference>
<sequence>MGDNIHDDSDHSPASGSDSSLGLRFEAQPGVLKVYQTGELTVVGFGGEDVPDEVCIAAYRDQLNRLLDEHQCKVLAFDLSGVTLVPSGMLGVLTSLRKRVERLELYNASPNIREVLELTNLVQLFDLRDVEL</sequence>
<dbReference type="PROSITE" id="PS50801">
    <property type="entry name" value="STAS"/>
    <property type="match status" value="1"/>
</dbReference>
<proteinExistence type="predicted"/>
<gene>
    <name evidence="3" type="ORF">ENS64_00630</name>
</gene>
<accession>A0A7C4QNU6</accession>
<dbReference type="InterPro" id="IPR036513">
    <property type="entry name" value="STAS_dom_sf"/>
</dbReference>
<dbReference type="AlphaFoldDB" id="A0A7C4QNU6"/>
<dbReference type="Gene3D" id="3.30.750.24">
    <property type="entry name" value="STAS domain"/>
    <property type="match status" value="1"/>
</dbReference>